<dbReference type="EMBL" id="MGJD01000028">
    <property type="protein sequence ID" value="OGN00148.1"/>
    <property type="molecule type" value="Genomic_DNA"/>
</dbReference>
<protein>
    <submittedName>
        <fullName evidence="1">Uncharacterized protein</fullName>
    </submittedName>
</protein>
<dbReference type="InterPro" id="IPR015947">
    <property type="entry name" value="PUA-like_sf"/>
</dbReference>
<sequence>MKKVETRAGSPMYVGIKAGDIITFVCGKDKLKKKVKRAQKFKSIKTLHKVYKPVEINPRIKTVKESERMYYSFPGYRNRIKKYGLIALELD</sequence>
<dbReference type="SUPFAM" id="SSF88697">
    <property type="entry name" value="PUA domain-like"/>
    <property type="match status" value="1"/>
</dbReference>
<proteinExistence type="predicted"/>
<reference evidence="1 2" key="1">
    <citation type="journal article" date="2016" name="Nat. Commun.">
        <title>Thousands of microbial genomes shed light on interconnected biogeochemical processes in an aquifer system.</title>
        <authorList>
            <person name="Anantharaman K."/>
            <person name="Brown C.T."/>
            <person name="Hug L.A."/>
            <person name="Sharon I."/>
            <person name="Castelle C.J."/>
            <person name="Probst A.J."/>
            <person name="Thomas B.C."/>
            <person name="Singh A."/>
            <person name="Wilkins M.J."/>
            <person name="Karaoz U."/>
            <person name="Brodie E.L."/>
            <person name="Williams K.H."/>
            <person name="Hubbard S.S."/>
            <person name="Banfield J.F."/>
        </authorList>
    </citation>
    <scope>NUCLEOTIDE SEQUENCE [LARGE SCALE GENOMIC DNA]</scope>
</reference>
<name>A0A1F8EHQ0_9BACT</name>
<organism evidence="1 2">
    <name type="scientific">Candidatus Yanofskybacteria bacterium RIFCSPHIGHO2_01_FULL_41_53</name>
    <dbReference type="NCBI Taxonomy" id="1802663"/>
    <lineage>
        <taxon>Bacteria</taxon>
        <taxon>Candidatus Yanofskyibacteriota</taxon>
    </lineage>
</organism>
<accession>A0A1F8EHQ0</accession>
<gene>
    <name evidence="1" type="ORF">A2650_04340</name>
</gene>
<evidence type="ECO:0000313" key="2">
    <source>
        <dbReference type="Proteomes" id="UP000177117"/>
    </source>
</evidence>
<comment type="caution">
    <text evidence="1">The sequence shown here is derived from an EMBL/GenBank/DDBJ whole genome shotgun (WGS) entry which is preliminary data.</text>
</comment>
<evidence type="ECO:0000313" key="1">
    <source>
        <dbReference type="EMBL" id="OGN00148.1"/>
    </source>
</evidence>
<dbReference type="Gene3D" id="2.30.130.30">
    <property type="entry name" value="Hypothetical protein"/>
    <property type="match status" value="1"/>
</dbReference>
<dbReference type="Proteomes" id="UP000177117">
    <property type="component" value="Unassembled WGS sequence"/>
</dbReference>
<dbReference type="AlphaFoldDB" id="A0A1F8EHQ0"/>